<evidence type="ECO:0000259" key="4">
    <source>
        <dbReference type="Pfam" id="PF06094"/>
    </source>
</evidence>
<dbReference type="Pfam" id="PF06094">
    <property type="entry name" value="GGACT"/>
    <property type="match status" value="1"/>
</dbReference>
<dbReference type="GO" id="GO:0005829">
    <property type="term" value="C:cytosol"/>
    <property type="evidence" value="ECO:0007669"/>
    <property type="project" value="TreeGrafter"/>
</dbReference>
<evidence type="ECO:0000256" key="3">
    <source>
        <dbReference type="RuleBase" id="RU367036"/>
    </source>
</evidence>
<reference evidence="5 6" key="1">
    <citation type="submission" date="2016-11" db="EMBL/GenBank/DDBJ databases">
        <title>The macronuclear genome of Stentor coeruleus: a giant cell with tiny introns.</title>
        <authorList>
            <person name="Slabodnick M."/>
            <person name="Ruby J.G."/>
            <person name="Reiff S.B."/>
            <person name="Swart E.C."/>
            <person name="Gosai S."/>
            <person name="Prabakaran S."/>
            <person name="Witkowska E."/>
            <person name="Larue G.E."/>
            <person name="Fisher S."/>
            <person name="Freeman R.M."/>
            <person name="Gunawardena J."/>
            <person name="Chu W."/>
            <person name="Stover N.A."/>
            <person name="Gregory B.D."/>
            <person name="Nowacki M."/>
            <person name="Derisi J."/>
            <person name="Roy S.W."/>
            <person name="Marshall W.F."/>
            <person name="Sood P."/>
        </authorList>
    </citation>
    <scope>NUCLEOTIDE SEQUENCE [LARGE SCALE GENOMIC DNA]</scope>
    <source>
        <strain evidence="5">WM001</strain>
    </source>
</reference>
<dbReference type="InterPro" id="IPR013024">
    <property type="entry name" value="GGCT-like"/>
</dbReference>
<dbReference type="Proteomes" id="UP000187209">
    <property type="component" value="Unassembled WGS sequence"/>
</dbReference>
<dbReference type="PANTHER" id="PTHR12510">
    <property type="entry name" value="TROPONIN C-AKIN-1 PROTEIN"/>
    <property type="match status" value="1"/>
</dbReference>
<comment type="similarity">
    <text evidence="1 3">Belongs to the gamma-glutamylcyclotransferase family.</text>
</comment>
<accession>A0A1R2BBZ8</accession>
<evidence type="ECO:0000256" key="1">
    <source>
        <dbReference type="ARBA" id="ARBA00008861"/>
    </source>
</evidence>
<dbReference type="EMBL" id="MPUH01000762">
    <property type="protein sequence ID" value="OMJ74282.1"/>
    <property type="molecule type" value="Genomic_DNA"/>
</dbReference>
<dbReference type="Gene3D" id="3.10.490.10">
    <property type="entry name" value="Gamma-glutamyl cyclotransferase-like"/>
    <property type="match status" value="1"/>
</dbReference>
<feature type="domain" description="Gamma-glutamylcyclotransferase AIG2-like" evidence="4">
    <location>
        <begin position="6"/>
        <end position="115"/>
    </location>
</feature>
<evidence type="ECO:0000313" key="5">
    <source>
        <dbReference type="EMBL" id="OMJ74282.1"/>
    </source>
</evidence>
<keyword evidence="6" id="KW-1185">Reference proteome</keyword>
<name>A0A1R2BBZ8_9CILI</name>
<comment type="caution">
    <text evidence="5">The sequence shown here is derived from an EMBL/GenBank/DDBJ whole genome shotgun (WGS) entry which is preliminary data.</text>
</comment>
<dbReference type="InterPro" id="IPR036568">
    <property type="entry name" value="GGCT-like_sf"/>
</dbReference>
<dbReference type="PANTHER" id="PTHR12510:SF4">
    <property type="entry name" value="GAMMA-GLUTAMYLAMINECYCLOTRANSFERASE"/>
    <property type="match status" value="1"/>
</dbReference>
<dbReference type="OrthoDB" id="113620at2759"/>
<evidence type="ECO:0000256" key="2">
    <source>
        <dbReference type="PIRSR" id="PIRSR639126-1"/>
    </source>
</evidence>
<dbReference type="InterPro" id="IPR039126">
    <property type="entry name" value="GGACT"/>
</dbReference>
<dbReference type="GO" id="GO:0061929">
    <property type="term" value="F:gamma-glutamylaminecyclotransferase activity"/>
    <property type="evidence" value="ECO:0007669"/>
    <property type="project" value="InterPro"/>
</dbReference>
<gene>
    <name evidence="5" type="ORF">SteCoe_26838</name>
</gene>
<feature type="active site" description="Proton acceptor" evidence="2">
    <location>
        <position position="75"/>
    </location>
</feature>
<dbReference type="AlphaFoldDB" id="A0A1R2BBZ8"/>
<organism evidence="5 6">
    <name type="scientific">Stentor coeruleus</name>
    <dbReference type="NCBI Taxonomy" id="5963"/>
    <lineage>
        <taxon>Eukaryota</taxon>
        <taxon>Sar</taxon>
        <taxon>Alveolata</taxon>
        <taxon>Ciliophora</taxon>
        <taxon>Postciliodesmatophora</taxon>
        <taxon>Heterotrichea</taxon>
        <taxon>Heterotrichida</taxon>
        <taxon>Stentoridae</taxon>
        <taxon>Stentor</taxon>
    </lineage>
</organism>
<dbReference type="CDD" id="cd06661">
    <property type="entry name" value="GGCT_like"/>
    <property type="match status" value="1"/>
</dbReference>
<protein>
    <recommendedName>
        <fullName evidence="3">Gamma-glutamylcyclotransferase family protein</fullName>
    </recommendedName>
</protein>
<evidence type="ECO:0000313" key="6">
    <source>
        <dbReference type="Proteomes" id="UP000187209"/>
    </source>
</evidence>
<sequence length="123" mass="14382">MEHRILVYGSLRQGLWAHDIFLQGLEKKDLITVHGFDLYRNNGDNYPFIVKGNGFLITEMYEVNDEIMQALDKFEGCPNMYTREKVHVQGGFAWIYVYGEEPNARSIRIDCGDWVKYLNNRDG</sequence>
<dbReference type="InterPro" id="IPR009288">
    <property type="entry name" value="AIG2-like_dom"/>
</dbReference>
<proteinExistence type="inferred from homology"/>
<dbReference type="SUPFAM" id="SSF110857">
    <property type="entry name" value="Gamma-glutamyl cyclotransferase-like"/>
    <property type="match status" value="1"/>
</dbReference>